<dbReference type="Gene3D" id="3.40.630.10">
    <property type="entry name" value="Zn peptidases"/>
    <property type="match status" value="1"/>
</dbReference>
<evidence type="ECO:0000313" key="4">
    <source>
        <dbReference type="Proteomes" id="UP000276128"/>
    </source>
</evidence>
<protein>
    <submittedName>
        <fullName evidence="3">M20/M25/M40 family metallo-hydrolase</fullName>
    </submittedName>
</protein>
<reference evidence="3 4" key="1">
    <citation type="submission" date="2018-12" db="EMBL/GenBank/DDBJ databases">
        <title>Bacillus ochoae sp. nov., Paenibacillus whitsoniae sp. nov., Paenibacillus spiritus sp. nov. Isolated from the Mars Exploration Rover during spacecraft assembly.</title>
        <authorList>
            <person name="Seuylemezian A."/>
            <person name="Vaishampayan P."/>
        </authorList>
    </citation>
    <scope>NUCLEOTIDE SEQUENCE [LARGE SCALE GENOMIC DNA]</scope>
    <source>
        <strain evidence="3 4">MER 54</strain>
    </source>
</reference>
<dbReference type="Gene3D" id="3.30.70.360">
    <property type="match status" value="1"/>
</dbReference>
<dbReference type="EMBL" id="RXHU01000017">
    <property type="protein sequence ID" value="RTE10529.1"/>
    <property type="molecule type" value="Genomic_DNA"/>
</dbReference>
<name>A0A3S0ADQ4_9BACL</name>
<proteinExistence type="predicted"/>
<dbReference type="InterPro" id="IPR001261">
    <property type="entry name" value="ArgE/DapE_CS"/>
</dbReference>
<dbReference type="PROSITE" id="PS00758">
    <property type="entry name" value="ARGE_DAPE_CPG2_1"/>
    <property type="match status" value="1"/>
</dbReference>
<keyword evidence="1 3" id="KW-0378">Hydrolase</keyword>
<organism evidence="3 4">
    <name type="scientific">Paenibacillus whitsoniae</name>
    <dbReference type="NCBI Taxonomy" id="2496558"/>
    <lineage>
        <taxon>Bacteria</taxon>
        <taxon>Bacillati</taxon>
        <taxon>Bacillota</taxon>
        <taxon>Bacilli</taxon>
        <taxon>Bacillales</taxon>
        <taxon>Paenibacillaceae</taxon>
        <taxon>Paenibacillus</taxon>
    </lineage>
</organism>
<keyword evidence="4" id="KW-1185">Reference proteome</keyword>
<dbReference type="InterPro" id="IPR050072">
    <property type="entry name" value="Peptidase_M20A"/>
</dbReference>
<gene>
    <name evidence="3" type="ORF">EJQ19_06665</name>
</gene>
<evidence type="ECO:0000256" key="1">
    <source>
        <dbReference type="ARBA" id="ARBA00022801"/>
    </source>
</evidence>
<sequence>MERDQWSEAIREWVESHREEAVALAAALVQIPSVNHPPHGDEAEMQRFVARWLQEAGASVDMYLLDDVPGLKEHPAYMAGRVYRNRSNVSGSFWGGSGRSLLFSGHADTVYEGHEVWKYPPFGGEVHDGYLYGRGAYDMKGGMAAAMMAVKCLLSLNAPIAGKVHIESVVDEEHGGANGSLAGRLRGLQADMAIIPEPSNMRLYTAHLGGGIWKATFVGKSGIGFSGEELVSALDAAVEFAALLKAFREYRWGTMIAHPLWEGKRKPEVTLLSLHSGDGSRELQEKLPAMGELNFWIESYPGVSGDEVLDELWAYFEAHLLHYPTLAQCRPQIKPLIRYLSGSEMHRDSGTDNFLRIVASTGERVLEAPIAPPEGAPFACDGFMFNLYSSTPALILGPGGANAHAADERLDLESYHRLIRWYAEIIMDWCGMTLVKGGVG</sequence>
<dbReference type="SUPFAM" id="SSF53187">
    <property type="entry name" value="Zn-dependent exopeptidases"/>
    <property type="match status" value="1"/>
</dbReference>
<dbReference type="InterPro" id="IPR002933">
    <property type="entry name" value="Peptidase_M20"/>
</dbReference>
<accession>A0A3S0ADQ4</accession>
<dbReference type="RefSeq" id="WP_126140423.1">
    <property type="nucleotide sequence ID" value="NZ_RXHU01000017.1"/>
</dbReference>
<evidence type="ECO:0000313" key="3">
    <source>
        <dbReference type="EMBL" id="RTE10529.1"/>
    </source>
</evidence>
<dbReference type="PANTHER" id="PTHR43808:SF25">
    <property type="entry name" value="PEPTIDASE M20 DIMERISATION DOMAIN-CONTAINING PROTEIN"/>
    <property type="match status" value="1"/>
</dbReference>
<dbReference type="Pfam" id="PF01546">
    <property type="entry name" value="Peptidase_M20"/>
    <property type="match status" value="1"/>
</dbReference>
<dbReference type="PANTHER" id="PTHR43808">
    <property type="entry name" value="ACETYLORNITHINE DEACETYLASE"/>
    <property type="match status" value="1"/>
</dbReference>
<dbReference type="GO" id="GO:0016787">
    <property type="term" value="F:hydrolase activity"/>
    <property type="evidence" value="ECO:0007669"/>
    <property type="project" value="UniProtKB-KW"/>
</dbReference>
<dbReference type="AlphaFoldDB" id="A0A3S0ADQ4"/>
<dbReference type="Proteomes" id="UP000276128">
    <property type="component" value="Unassembled WGS sequence"/>
</dbReference>
<keyword evidence="2" id="KW-0862">Zinc</keyword>
<dbReference type="OrthoDB" id="9792335at2"/>
<comment type="caution">
    <text evidence="3">The sequence shown here is derived from an EMBL/GenBank/DDBJ whole genome shotgun (WGS) entry which is preliminary data.</text>
</comment>
<evidence type="ECO:0000256" key="2">
    <source>
        <dbReference type="ARBA" id="ARBA00022833"/>
    </source>
</evidence>